<dbReference type="InterPro" id="IPR052038">
    <property type="entry name" value="Type-VII_TA_antitoxin"/>
</dbReference>
<protein>
    <submittedName>
        <fullName evidence="11">Nucleotidyltransferase family protein</fullName>
    </submittedName>
</protein>
<dbReference type="Proteomes" id="UP001580391">
    <property type="component" value="Unassembled WGS sequence"/>
</dbReference>
<comment type="similarity">
    <text evidence="9">Belongs to the MntA antitoxin family.</text>
</comment>
<evidence type="ECO:0000256" key="8">
    <source>
        <dbReference type="ARBA" id="ARBA00022842"/>
    </source>
</evidence>
<keyword evidence="12" id="KW-1185">Reference proteome</keyword>
<evidence type="ECO:0000256" key="1">
    <source>
        <dbReference type="ARBA" id="ARBA00001946"/>
    </source>
</evidence>
<dbReference type="InterPro" id="IPR002934">
    <property type="entry name" value="Polymerase_NTP_transf_dom"/>
</dbReference>
<comment type="caution">
    <text evidence="11">The sequence shown here is derived from an EMBL/GenBank/DDBJ whole genome shotgun (WGS) entry which is preliminary data.</text>
</comment>
<dbReference type="Pfam" id="PF01909">
    <property type="entry name" value="NTP_transf_2"/>
    <property type="match status" value="1"/>
</dbReference>
<dbReference type="Gene3D" id="3.30.460.10">
    <property type="entry name" value="Beta Polymerase, domain 2"/>
    <property type="match status" value="1"/>
</dbReference>
<dbReference type="PANTHER" id="PTHR33571:SF14">
    <property type="entry name" value="PROTEIN ADENYLYLTRANSFERASE MJ0435-RELATED"/>
    <property type="match status" value="1"/>
</dbReference>
<evidence type="ECO:0000256" key="9">
    <source>
        <dbReference type="ARBA" id="ARBA00038276"/>
    </source>
</evidence>
<dbReference type="InterPro" id="IPR043519">
    <property type="entry name" value="NT_sf"/>
</dbReference>
<dbReference type="RefSeq" id="WP_375517484.1">
    <property type="nucleotide sequence ID" value="NZ_JBHILI010000010.1"/>
</dbReference>
<evidence type="ECO:0000256" key="7">
    <source>
        <dbReference type="ARBA" id="ARBA00022840"/>
    </source>
</evidence>
<evidence type="ECO:0000256" key="5">
    <source>
        <dbReference type="ARBA" id="ARBA00022723"/>
    </source>
</evidence>
<dbReference type="CDD" id="cd05403">
    <property type="entry name" value="NT_KNTase_like"/>
    <property type="match status" value="1"/>
</dbReference>
<evidence type="ECO:0000259" key="10">
    <source>
        <dbReference type="Pfam" id="PF01909"/>
    </source>
</evidence>
<evidence type="ECO:0000313" key="11">
    <source>
        <dbReference type="EMBL" id="MFB5737920.1"/>
    </source>
</evidence>
<keyword evidence="6" id="KW-0547">Nucleotide-binding</keyword>
<dbReference type="EMBL" id="JBHILJ010000009">
    <property type="protein sequence ID" value="MFB5737920.1"/>
    <property type="molecule type" value="Genomic_DNA"/>
</dbReference>
<dbReference type="SUPFAM" id="SSF81301">
    <property type="entry name" value="Nucleotidyltransferase"/>
    <property type="match status" value="1"/>
</dbReference>
<evidence type="ECO:0000313" key="12">
    <source>
        <dbReference type="Proteomes" id="UP001580391"/>
    </source>
</evidence>
<keyword evidence="5" id="KW-0479">Metal-binding</keyword>
<comment type="cofactor">
    <cofactor evidence="1">
        <name>Mg(2+)</name>
        <dbReference type="ChEBI" id="CHEBI:18420"/>
    </cofactor>
</comment>
<dbReference type="PANTHER" id="PTHR33571">
    <property type="entry name" value="SSL8005 PROTEIN"/>
    <property type="match status" value="1"/>
</dbReference>
<evidence type="ECO:0000256" key="6">
    <source>
        <dbReference type="ARBA" id="ARBA00022741"/>
    </source>
</evidence>
<reference evidence="11 12" key="1">
    <citation type="submission" date="2024-09" db="EMBL/GenBank/DDBJ databases">
        <title>Taxonomic and Genotyping Characterization of Leptospira Strains isolated from Multiple Sources in Colombia highlights the importance of intermediate species.</title>
        <authorList>
            <person name="Torres Higuera L."/>
            <person name="Rojas Tapias D."/>
            <person name="Jimenez Velasquez S."/>
            <person name="Renjifo Ibanez C."/>
        </authorList>
    </citation>
    <scope>NUCLEOTIDE SEQUENCE [LARGE SCALE GENOMIC DNA]</scope>
    <source>
        <strain evidence="11 12">Lep080</strain>
    </source>
</reference>
<feature type="domain" description="Polymerase nucleotidyl transferase" evidence="10">
    <location>
        <begin position="13"/>
        <end position="90"/>
    </location>
</feature>
<evidence type="ECO:0000256" key="2">
    <source>
        <dbReference type="ARBA" id="ARBA00022649"/>
    </source>
</evidence>
<keyword evidence="4" id="KW-0548">Nucleotidyltransferase</keyword>
<sequence>MFVKTQDELIHDLREIKDELADKYGLESIGIFGSFSKGPVREDSDIDLLIELKEAKYDYLAGLKIFLENRLGRSVDLVRNRPNLNKAFLERIRKELIHV</sequence>
<keyword evidence="2" id="KW-1277">Toxin-antitoxin system</keyword>
<keyword evidence="8" id="KW-0460">Magnesium</keyword>
<evidence type="ECO:0000256" key="3">
    <source>
        <dbReference type="ARBA" id="ARBA00022679"/>
    </source>
</evidence>
<organism evidence="11 12">
    <name type="scientific">Leptospira wolffii</name>
    <dbReference type="NCBI Taxonomy" id="409998"/>
    <lineage>
        <taxon>Bacteria</taxon>
        <taxon>Pseudomonadati</taxon>
        <taxon>Spirochaetota</taxon>
        <taxon>Spirochaetia</taxon>
        <taxon>Leptospirales</taxon>
        <taxon>Leptospiraceae</taxon>
        <taxon>Leptospira</taxon>
    </lineage>
</organism>
<evidence type="ECO:0000256" key="4">
    <source>
        <dbReference type="ARBA" id="ARBA00022695"/>
    </source>
</evidence>
<keyword evidence="3" id="KW-0808">Transferase</keyword>
<name>A0ABV5BRZ5_9LEPT</name>
<accession>A0ABV5BRZ5</accession>
<keyword evidence="7" id="KW-0067">ATP-binding</keyword>
<gene>
    <name evidence="11" type="ORF">ACE5IX_15455</name>
</gene>
<proteinExistence type="inferred from homology"/>